<proteinExistence type="predicted"/>
<gene>
    <name evidence="1" type="ORF">SRB5_04630</name>
</gene>
<dbReference type="AlphaFoldDB" id="A0A7K0CAD0"/>
<evidence type="ECO:0000313" key="1">
    <source>
        <dbReference type="EMBL" id="MQY10356.1"/>
    </source>
</evidence>
<organism evidence="1 2">
    <name type="scientific">Streptomyces smaragdinus</name>
    <dbReference type="NCBI Taxonomy" id="2585196"/>
    <lineage>
        <taxon>Bacteria</taxon>
        <taxon>Bacillati</taxon>
        <taxon>Actinomycetota</taxon>
        <taxon>Actinomycetes</taxon>
        <taxon>Kitasatosporales</taxon>
        <taxon>Streptomycetaceae</taxon>
        <taxon>Streptomyces</taxon>
    </lineage>
</organism>
<dbReference type="EMBL" id="WEGJ01000001">
    <property type="protein sequence ID" value="MQY10356.1"/>
    <property type="molecule type" value="Genomic_DNA"/>
</dbReference>
<dbReference type="OrthoDB" id="3431428at2"/>
<accession>A0A7K0CAD0</accession>
<comment type="caution">
    <text evidence="1">The sequence shown here is derived from an EMBL/GenBank/DDBJ whole genome shotgun (WGS) entry which is preliminary data.</text>
</comment>
<evidence type="ECO:0000313" key="2">
    <source>
        <dbReference type="Proteomes" id="UP000466345"/>
    </source>
</evidence>
<reference evidence="1 2" key="1">
    <citation type="submission" date="2019-10" db="EMBL/GenBank/DDBJ databases">
        <title>Streptomyces smaragdinus sp. nov. and Streptomyces fabii sp. nov., isolated from the gut of fungus growing-termite Macrotermes natalensis.</title>
        <authorList>
            <person name="Schwitalla J."/>
            <person name="Benndorf R."/>
            <person name="Martin K."/>
            <person name="De Beer W."/>
            <person name="Kaster A.-K."/>
            <person name="Vollmers J."/>
            <person name="Poulsen M."/>
            <person name="Beemelmanns C."/>
        </authorList>
    </citation>
    <scope>NUCLEOTIDE SEQUENCE [LARGE SCALE GENOMIC DNA]</scope>
    <source>
        <strain evidence="1 2">RB5</strain>
    </source>
</reference>
<protein>
    <submittedName>
        <fullName evidence="1">Uncharacterized protein</fullName>
    </submittedName>
</protein>
<dbReference type="RefSeq" id="WP_153449661.1">
    <property type="nucleotide sequence ID" value="NZ_WEGJ01000001.1"/>
</dbReference>
<name>A0A7K0CAD0_9ACTN</name>
<sequence>MSTRPDHGAELLARPEYTPAAICLALVRIAPHRLDELEKHKEEVLAAAIRTGKIGHLQHWLAHWAAQVEIERRPDLSARRSHALATIHGTADRNDPAFRSAMDELQAVEHTAARAVSA</sequence>
<keyword evidence="2" id="KW-1185">Reference proteome</keyword>
<dbReference type="Proteomes" id="UP000466345">
    <property type="component" value="Unassembled WGS sequence"/>
</dbReference>